<dbReference type="eggNOG" id="COG0553">
    <property type="taxonomic scope" value="Bacteria"/>
</dbReference>
<dbReference type="Gene3D" id="3.40.50.10810">
    <property type="entry name" value="Tandem AAA-ATPase domain"/>
    <property type="match status" value="1"/>
</dbReference>
<name>A6G1Q7_9BACT</name>
<proteinExistence type="predicted"/>
<dbReference type="InterPro" id="IPR027417">
    <property type="entry name" value="P-loop_NTPase"/>
</dbReference>
<evidence type="ECO:0000313" key="4">
    <source>
        <dbReference type="EMBL" id="EDM80097.1"/>
    </source>
</evidence>
<sequence>MPTPSELAPTEKLDGLDRLSLELLGVLALANSWLRRADWIKRAKTSNVRGPGNEKLERAKELVRAAIDRLAEDELVSLARSGSGRVTPNNIFYRTSREVTIAVLERLHGSGRLAALDKRKSPGWGVHPYGRGAWPSPEELETDLRIATLEAKPKAVAWVVAMAKRCLHDKDQEKWLTLSLGPCPPAGALDCFEARERLLYLRSTIDFARTMLDPVAAHVLDAALDLDDKKLRLDVGRLLILRGETERALALDGLPKYGREGLELLAAFWAGDYAEAARIGAEAVASMKTRKRKALYQLEGLCHVLAAIACSDGDAKQLEAIAPVSETCSDNDLGEHLPHQVIEAVLHGLMGKRGDLRPGASTRMSEHAEWSAPWVRALHDLWLDARFPADGDEADVLQRQQAVETLHGWAQLARARGFDPVAREFEALAAAYLGEADPGTAATPALATALCPPEAWETVLAGLESIVDRAQSVSDAPEAQKSRELLWQLRISTHTLSATPRVRSTRSKTKTKGREIKLDTLLQADDVRLTPADHDLLNDLVHSPPSWQLGPAERSQLLGRMLERLIGHPRVIDSEGAPIRVEHRPPKLRTTQSGDRLRVEIDPPELVHRPLLWREGKDDEGATLTFTSRTPALEQALEVLGSGVAVPAAAKDRLARSLARLSVTVGAEVEGDLKPETQEITADPRPVLLLSWDGDHLSASARVAPLGIEGPHFPPGVGNTAVSGEVTANAQTRLLRCERDLVDERRRAHQLERNAPTLAAYATGPLSWSVSTLVDALEVVIELGHLGDAVVLAWPEGKPLRPPIERGLGDLRLAVRTTESWLELDAQIEVDEGQVLRFTELIGRRAGARFVALGEGRFLALSEQLRRRLDALHKLGAPKAGRVRTTAAMLPVVEGLGESLAEVSFDAESRARLERARELAGTRPRRPRGFGAQLRDYQREGYEWMWRLAEAGLGACLADDMGLGKTVQALALLAQRASKGPALVVCPTSVVHNWIAETQRFAPSLRPAVLADAPDREELLAAARSRDLIVCSYGLLVSEAEALADLTFATVVFDEAHALKNERTKRAKAARELDASFRLGLTGTPVENRPAELWGLFRVLLPGLLGTRKQFDERFAKPIAQGEREAASQLRALLKHFILRRTKAQVLDELPPRTEVTLEIEPTAKASAYYEALRRRALESLEGGEQHTQRVRILAELTRLRQAAVDPRLLDERGPAGAKIDALTRQLLSLREEGHRALVFTQFLGAMALMRQAFEAAGIEYLELDGATPAAERARRVDAFQAGEGDVFMLSLRAGGVGMNLTGADYVLHLDPWWNPAVEDQATDRAHRLGQSRPVTVYRLVSKGTIEEKILALHAEKRELTDDLLFGLEGAGALDLDELIGLLAD</sequence>
<dbReference type="SMART" id="SM00490">
    <property type="entry name" value="HELICc"/>
    <property type="match status" value="1"/>
</dbReference>
<keyword evidence="5" id="KW-1185">Reference proteome</keyword>
<dbReference type="CDD" id="cd18793">
    <property type="entry name" value="SF2_C_SNF"/>
    <property type="match status" value="1"/>
</dbReference>
<dbReference type="InterPro" id="IPR038718">
    <property type="entry name" value="SNF2-like_sf"/>
</dbReference>
<dbReference type="InterPro" id="IPR049730">
    <property type="entry name" value="SNF2/RAD54-like_C"/>
</dbReference>
<comment type="caution">
    <text evidence="4">The sequence shown here is derived from an EMBL/GenBank/DDBJ whole genome shotgun (WGS) entry which is preliminary data.</text>
</comment>
<keyword evidence="1" id="KW-0378">Hydrolase</keyword>
<keyword evidence="4" id="KW-0547">Nucleotide-binding</keyword>
<dbReference type="SUPFAM" id="SSF52540">
    <property type="entry name" value="P-loop containing nucleoside triphosphate hydrolases"/>
    <property type="match status" value="2"/>
</dbReference>
<dbReference type="GO" id="GO:0005524">
    <property type="term" value="F:ATP binding"/>
    <property type="evidence" value="ECO:0007669"/>
    <property type="project" value="InterPro"/>
</dbReference>
<dbReference type="RefSeq" id="WP_006970656.1">
    <property type="nucleotide sequence ID" value="NZ_ABCS01000013.1"/>
</dbReference>
<accession>A6G1Q7</accession>
<evidence type="ECO:0000259" key="3">
    <source>
        <dbReference type="PROSITE" id="PS51194"/>
    </source>
</evidence>
<evidence type="ECO:0000256" key="1">
    <source>
        <dbReference type="ARBA" id="ARBA00022801"/>
    </source>
</evidence>
<dbReference type="Gene3D" id="3.40.50.300">
    <property type="entry name" value="P-loop containing nucleotide triphosphate hydrolases"/>
    <property type="match status" value="1"/>
</dbReference>
<feature type="domain" description="Helicase ATP-binding" evidence="2">
    <location>
        <begin position="946"/>
        <end position="1103"/>
    </location>
</feature>
<dbReference type="EMBL" id="ABCS01000013">
    <property type="protein sequence ID" value="EDM80097.1"/>
    <property type="molecule type" value="Genomic_DNA"/>
</dbReference>
<dbReference type="InterPro" id="IPR000330">
    <property type="entry name" value="SNF2_N"/>
</dbReference>
<dbReference type="InterPro" id="IPR001650">
    <property type="entry name" value="Helicase_C-like"/>
</dbReference>
<dbReference type="Proteomes" id="UP000005801">
    <property type="component" value="Unassembled WGS sequence"/>
</dbReference>
<reference evidence="4 5" key="1">
    <citation type="submission" date="2007-06" db="EMBL/GenBank/DDBJ databases">
        <authorList>
            <person name="Shimkets L."/>
            <person name="Ferriera S."/>
            <person name="Johnson J."/>
            <person name="Kravitz S."/>
            <person name="Beeson K."/>
            <person name="Sutton G."/>
            <person name="Rogers Y.-H."/>
            <person name="Friedman R."/>
            <person name="Frazier M."/>
            <person name="Venter J.C."/>
        </authorList>
    </citation>
    <scope>NUCLEOTIDE SEQUENCE [LARGE SCALE GENOMIC DNA]</scope>
    <source>
        <strain evidence="4 5">SIR-1</strain>
    </source>
</reference>
<dbReference type="Pfam" id="PF00271">
    <property type="entry name" value="Helicase_C"/>
    <property type="match status" value="1"/>
</dbReference>
<gene>
    <name evidence="4" type="ORF">PPSIR1_35642</name>
</gene>
<dbReference type="SMART" id="SM00487">
    <property type="entry name" value="DEXDc"/>
    <property type="match status" value="1"/>
</dbReference>
<feature type="domain" description="Helicase C-terminal" evidence="3">
    <location>
        <begin position="1222"/>
        <end position="1380"/>
    </location>
</feature>
<evidence type="ECO:0000259" key="2">
    <source>
        <dbReference type="PROSITE" id="PS51192"/>
    </source>
</evidence>
<dbReference type="PROSITE" id="PS51194">
    <property type="entry name" value="HELICASE_CTER"/>
    <property type="match status" value="1"/>
</dbReference>
<dbReference type="OrthoDB" id="18878at2"/>
<evidence type="ECO:0000313" key="5">
    <source>
        <dbReference type="Proteomes" id="UP000005801"/>
    </source>
</evidence>
<dbReference type="PROSITE" id="PS51192">
    <property type="entry name" value="HELICASE_ATP_BIND_1"/>
    <property type="match status" value="1"/>
</dbReference>
<dbReference type="STRING" id="391625.PPSIR1_35642"/>
<dbReference type="Pfam" id="PF00176">
    <property type="entry name" value="SNF2-rel_dom"/>
    <property type="match status" value="1"/>
</dbReference>
<keyword evidence="4" id="KW-0347">Helicase</keyword>
<dbReference type="GO" id="GO:0004386">
    <property type="term" value="F:helicase activity"/>
    <property type="evidence" value="ECO:0007669"/>
    <property type="project" value="UniProtKB-KW"/>
</dbReference>
<dbReference type="PANTHER" id="PTHR10799">
    <property type="entry name" value="SNF2/RAD54 HELICASE FAMILY"/>
    <property type="match status" value="1"/>
</dbReference>
<dbReference type="GO" id="GO:0016787">
    <property type="term" value="F:hydrolase activity"/>
    <property type="evidence" value="ECO:0007669"/>
    <property type="project" value="UniProtKB-KW"/>
</dbReference>
<keyword evidence="4" id="KW-0067">ATP-binding</keyword>
<dbReference type="InterPro" id="IPR014001">
    <property type="entry name" value="Helicase_ATP-bd"/>
</dbReference>
<protein>
    <submittedName>
        <fullName evidence="4">Swf/snf family helicase</fullName>
    </submittedName>
</protein>
<organism evidence="4 5">
    <name type="scientific">Plesiocystis pacifica SIR-1</name>
    <dbReference type="NCBI Taxonomy" id="391625"/>
    <lineage>
        <taxon>Bacteria</taxon>
        <taxon>Pseudomonadati</taxon>
        <taxon>Myxococcota</taxon>
        <taxon>Polyangia</taxon>
        <taxon>Nannocystales</taxon>
        <taxon>Nannocystaceae</taxon>
        <taxon>Plesiocystis</taxon>
    </lineage>
</organism>